<feature type="compositionally biased region" description="Polar residues" evidence="1">
    <location>
        <begin position="72"/>
        <end position="84"/>
    </location>
</feature>
<gene>
    <name evidence="2" type="ORF">FGL98_02115</name>
</gene>
<evidence type="ECO:0000256" key="1">
    <source>
        <dbReference type="SAM" id="MobiDB-lite"/>
    </source>
</evidence>
<dbReference type="AlphaFoldDB" id="A0A563E8M8"/>
<comment type="caution">
    <text evidence="2">The sequence shown here is derived from an EMBL/GenBank/DDBJ whole genome shotgun (WGS) entry which is preliminary data.</text>
</comment>
<evidence type="ECO:0000313" key="2">
    <source>
        <dbReference type="EMBL" id="TWP38603.1"/>
    </source>
</evidence>
<dbReference type="EMBL" id="VCQV01000002">
    <property type="protein sequence ID" value="TWP38603.1"/>
    <property type="molecule type" value="Genomic_DNA"/>
</dbReference>
<dbReference type="OrthoDB" id="9810615at2"/>
<sequence length="102" mass="10845">MAGPPAGWHSQLERAGHFHTPEELEDEITAAGFAEVSVVGLERPAELALEVTGDPTDDDYAAAMRLARAFESSPTTRDLSSATYSPLDASDRARAASARACR</sequence>
<name>A0A563E8M8_9MICO</name>
<reference evidence="2 3" key="1">
    <citation type="submission" date="2019-05" db="EMBL/GenBank/DDBJ databases">
        <authorList>
            <person name="Lee S.D."/>
        </authorList>
    </citation>
    <scope>NUCLEOTIDE SEQUENCE [LARGE SCALE GENOMIC DNA]</scope>
    <source>
        <strain evidence="2 3">C5-26</strain>
    </source>
</reference>
<dbReference type="Proteomes" id="UP000320244">
    <property type="component" value="Unassembled WGS sequence"/>
</dbReference>
<organism evidence="2 3">
    <name type="scientific">Leekyejoonella antrihumi</name>
    <dbReference type="NCBI Taxonomy" id="1660198"/>
    <lineage>
        <taxon>Bacteria</taxon>
        <taxon>Bacillati</taxon>
        <taxon>Actinomycetota</taxon>
        <taxon>Actinomycetes</taxon>
        <taxon>Micrococcales</taxon>
        <taxon>Dermacoccaceae</taxon>
        <taxon>Leekyejoonella</taxon>
    </lineage>
</organism>
<feature type="region of interest" description="Disordered" evidence="1">
    <location>
        <begin position="71"/>
        <end position="102"/>
    </location>
</feature>
<protein>
    <submittedName>
        <fullName evidence="2">Uncharacterized protein</fullName>
    </submittedName>
</protein>
<reference evidence="2 3" key="2">
    <citation type="submission" date="2019-08" db="EMBL/GenBank/DDBJ databases">
        <title>Jejuicoccus antrihumi gen. nov., sp. nov., a new member of the family Dermacoccaceae isolated from a cave.</title>
        <authorList>
            <person name="Schumann P."/>
            <person name="Kim I.S."/>
        </authorList>
    </citation>
    <scope>NUCLEOTIDE SEQUENCE [LARGE SCALE GENOMIC DNA]</scope>
    <source>
        <strain evidence="2 3">C5-26</strain>
    </source>
</reference>
<keyword evidence="3" id="KW-1185">Reference proteome</keyword>
<evidence type="ECO:0000313" key="3">
    <source>
        <dbReference type="Proteomes" id="UP000320244"/>
    </source>
</evidence>
<proteinExistence type="predicted"/>
<dbReference type="RefSeq" id="WP_146315006.1">
    <property type="nucleotide sequence ID" value="NZ_VCQV01000002.1"/>
</dbReference>
<accession>A0A563E8M8</accession>